<dbReference type="SUPFAM" id="SSF51261">
    <property type="entry name" value="Duplicated hybrid motif"/>
    <property type="match status" value="2"/>
</dbReference>
<dbReference type="EMBL" id="JBHUOG010000001">
    <property type="protein sequence ID" value="MFD2793845.1"/>
    <property type="molecule type" value="Genomic_DNA"/>
</dbReference>
<dbReference type="PROSITE" id="PS00371">
    <property type="entry name" value="PTS_EIIA_TYPE_1_HIS"/>
    <property type="match status" value="1"/>
</dbReference>
<keyword evidence="3 9" id="KW-0762">Sugar transport</keyword>
<evidence type="ECO:0000313" key="9">
    <source>
        <dbReference type="EMBL" id="MFD2793845.1"/>
    </source>
</evidence>
<evidence type="ECO:0000256" key="4">
    <source>
        <dbReference type="ARBA" id="ARBA00022679"/>
    </source>
</evidence>
<evidence type="ECO:0000256" key="3">
    <source>
        <dbReference type="ARBA" id="ARBA00022597"/>
    </source>
</evidence>
<reference evidence="10" key="1">
    <citation type="journal article" date="2019" name="Int. J. Syst. Evol. Microbiol.">
        <title>The Global Catalogue of Microorganisms (GCM) 10K type strain sequencing project: providing services to taxonomists for standard genome sequencing and annotation.</title>
        <authorList>
            <consortium name="The Broad Institute Genomics Platform"/>
            <consortium name="The Broad Institute Genome Sequencing Center for Infectious Disease"/>
            <person name="Wu L."/>
            <person name="Ma J."/>
        </authorList>
    </citation>
    <scope>NUCLEOTIDE SEQUENCE [LARGE SCALE GENOMIC DNA]</scope>
    <source>
        <strain evidence="10">CCM 7044</strain>
    </source>
</reference>
<dbReference type="PANTHER" id="PTHR45008:SF1">
    <property type="entry name" value="PTS SYSTEM GLUCOSE-SPECIFIC EIIA COMPONENT"/>
    <property type="match status" value="1"/>
</dbReference>
<dbReference type="InterPro" id="IPR011055">
    <property type="entry name" value="Dup_hybrid_motif"/>
</dbReference>
<evidence type="ECO:0000256" key="1">
    <source>
        <dbReference type="ARBA" id="ARBA00004496"/>
    </source>
</evidence>
<proteinExistence type="predicted"/>
<keyword evidence="5" id="KW-0598">Phosphotransferase system</keyword>
<dbReference type="InterPro" id="IPR050890">
    <property type="entry name" value="PTS_EIIA_component"/>
</dbReference>
<evidence type="ECO:0000256" key="5">
    <source>
        <dbReference type="ARBA" id="ARBA00022683"/>
    </source>
</evidence>
<gene>
    <name evidence="9" type="ORF">ACFS27_09850</name>
</gene>
<keyword evidence="4" id="KW-0808">Transferase</keyword>
<evidence type="ECO:0000313" key="10">
    <source>
        <dbReference type="Proteomes" id="UP001597479"/>
    </source>
</evidence>
<dbReference type="PANTHER" id="PTHR45008">
    <property type="entry name" value="PTS SYSTEM GLUCOSE-SPECIFIC EIIA COMPONENT"/>
    <property type="match status" value="1"/>
</dbReference>
<sequence length="186" mass="18588">MAEALIVGSPVVGRVVAMRDVPDPVFAESIVGPGLAIDPDPELGRRVVAPCAGVVVKLHPHAFVLLAPPVGPTGQTGPEAGGRQGPEADPVGPVGTVDPVGGRGVLVHLGIDTVQLKGVGFTLLAAEGDSVVAGQALIAWSPAEVFDGGRSPLVPVVALDLGPLGLEELVRPGALVQAGDPLFLLA</sequence>
<dbReference type="PROSITE" id="PS51093">
    <property type="entry name" value="PTS_EIIA_TYPE_1"/>
    <property type="match status" value="1"/>
</dbReference>
<organism evidence="9 10">
    <name type="scientific">Promicromonospora vindobonensis</name>
    <dbReference type="NCBI Taxonomy" id="195748"/>
    <lineage>
        <taxon>Bacteria</taxon>
        <taxon>Bacillati</taxon>
        <taxon>Actinomycetota</taxon>
        <taxon>Actinomycetes</taxon>
        <taxon>Micrococcales</taxon>
        <taxon>Promicromonosporaceae</taxon>
        <taxon>Promicromonospora</taxon>
    </lineage>
</organism>
<name>A0ABW5VRF6_9MICO</name>
<accession>A0ABW5VRF6</accession>
<keyword evidence="10" id="KW-1185">Reference proteome</keyword>
<dbReference type="RefSeq" id="WP_377182400.1">
    <property type="nucleotide sequence ID" value="NZ_JBHUOG010000001.1"/>
</dbReference>
<keyword evidence="6" id="KW-0418">Kinase</keyword>
<dbReference type="Gene3D" id="2.70.70.10">
    <property type="entry name" value="Glucose Permease (Domain IIA)"/>
    <property type="match status" value="1"/>
</dbReference>
<protein>
    <submittedName>
        <fullName evidence="9">PTS glucose transporter subunit IIA</fullName>
    </submittedName>
</protein>
<evidence type="ECO:0000256" key="6">
    <source>
        <dbReference type="ARBA" id="ARBA00022777"/>
    </source>
</evidence>
<feature type="region of interest" description="Disordered" evidence="7">
    <location>
        <begin position="69"/>
        <end position="95"/>
    </location>
</feature>
<feature type="domain" description="PTS EIIA type-1" evidence="8">
    <location>
        <begin position="23"/>
        <end position="160"/>
    </location>
</feature>
<comment type="subcellular location">
    <subcellularLocation>
        <location evidence="1">Cytoplasm</location>
    </subcellularLocation>
</comment>
<evidence type="ECO:0000259" key="8">
    <source>
        <dbReference type="PROSITE" id="PS51093"/>
    </source>
</evidence>
<dbReference type="Proteomes" id="UP001597479">
    <property type="component" value="Unassembled WGS sequence"/>
</dbReference>
<evidence type="ECO:0000256" key="2">
    <source>
        <dbReference type="ARBA" id="ARBA00022448"/>
    </source>
</evidence>
<dbReference type="Pfam" id="PF00358">
    <property type="entry name" value="PTS_EIIA_1"/>
    <property type="match status" value="2"/>
</dbReference>
<comment type="caution">
    <text evidence="9">The sequence shown here is derived from an EMBL/GenBank/DDBJ whole genome shotgun (WGS) entry which is preliminary data.</text>
</comment>
<evidence type="ECO:0000256" key="7">
    <source>
        <dbReference type="SAM" id="MobiDB-lite"/>
    </source>
</evidence>
<keyword evidence="2" id="KW-0813">Transport</keyword>
<dbReference type="InterPro" id="IPR001127">
    <property type="entry name" value="PTS_EIIA_1_perm"/>
</dbReference>